<comment type="caution">
    <text evidence="5">The sequence shown here is derived from an EMBL/GenBank/DDBJ whole genome shotgun (WGS) entry which is preliminary data.</text>
</comment>
<organism evidence="5 6">
    <name type="scientific">Albidovulum sediminis</name>
    <dbReference type="NCBI Taxonomy" id="3066345"/>
    <lineage>
        <taxon>Bacteria</taxon>
        <taxon>Pseudomonadati</taxon>
        <taxon>Pseudomonadota</taxon>
        <taxon>Alphaproteobacteria</taxon>
        <taxon>Rhodobacterales</taxon>
        <taxon>Paracoccaceae</taxon>
        <taxon>Albidovulum</taxon>
    </lineage>
</organism>
<dbReference type="InterPro" id="IPR051792">
    <property type="entry name" value="GGT_bact"/>
</dbReference>
<dbReference type="PANTHER" id="PTHR43199">
    <property type="entry name" value="GLUTATHIONE HYDROLASE"/>
    <property type="match status" value="1"/>
</dbReference>
<comment type="similarity">
    <text evidence="1">Belongs to the gamma-glutamyltransferase family.</text>
</comment>
<dbReference type="InterPro" id="IPR043137">
    <property type="entry name" value="GGT_ssub_C"/>
</dbReference>
<dbReference type="InterPro" id="IPR029055">
    <property type="entry name" value="Ntn_hydrolases_N"/>
</dbReference>
<evidence type="ECO:0000256" key="3">
    <source>
        <dbReference type="ARBA" id="ARBA00022801"/>
    </source>
</evidence>
<keyword evidence="2" id="KW-0808">Transferase</keyword>
<evidence type="ECO:0000256" key="1">
    <source>
        <dbReference type="ARBA" id="ARBA00009381"/>
    </source>
</evidence>
<keyword evidence="4" id="KW-0865">Zymogen</keyword>
<dbReference type="Gene3D" id="3.60.20.40">
    <property type="match status" value="1"/>
</dbReference>
<evidence type="ECO:0000256" key="4">
    <source>
        <dbReference type="ARBA" id="ARBA00023145"/>
    </source>
</evidence>
<dbReference type="Proteomes" id="UP001205601">
    <property type="component" value="Unassembled WGS sequence"/>
</dbReference>
<evidence type="ECO:0000256" key="2">
    <source>
        <dbReference type="ARBA" id="ARBA00022679"/>
    </source>
</evidence>
<dbReference type="Pfam" id="PF01019">
    <property type="entry name" value="G_glu_transpept"/>
    <property type="match status" value="2"/>
</dbReference>
<dbReference type="RefSeq" id="WP_261494503.1">
    <property type="nucleotide sequence ID" value="NZ_JAOCQF010000001.1"/>
</dbReference>
<keyword evidence="6" id="KW-1185">Reference proteome</keyword>
<accession>A0ABT2NJI4</accession>
<evidence type="ECO:0000313" key="5">
    <source>
        <dbReference type="EMBL" id="MCT8329081.1"/>
    </source>
</evidence>
<evidence type="ECO:0000313" key="6">
    <source>
        <dbReference type="Proteomes" id="UP001205601"/>
    </source>
</evidence>
<dbReference type="EMBL" id="JAOCQF010000001">
    <property type="protein sequence ID" value="MCT8329081.1"/>
    <property type="molecule type" value="Genomic_DNA"/>
</dbReference>
<name>A0ABT2NJI4_9RHOB</name>
<reference evidence="6" key="1">
    <citation type="submission" date="2023-07" db="EMBL/GenBank/DDBJ databases">
        <title>Defluviimonas sediminis sp. nov., isolated from mangrove sediment.</title>
        <authorList>
            <person name="Liu L."/>
            <person name="Li J."/>
            <person name="Huang Y."/>
            <person name="Pan J."/>
            <person name="Li M."/>
        </authorList>
    </citation>
    <scope>NUCLEOTIDE SEQUENCE [LARGE SCALE GENOMIC DNA]</scope>
    <source>
        <strain evidence="6">FT324</strain>
    </source>
</reference>
<keyword evidence="3" id="KW-0378">Hydrolase</keyword>
<dbReference type="SUPFAM" id="SSF56235">
    <property type="entry name" value="N-terminal nucleophile aminohydrolases (Ntn hydrolases)"/>
    <property type="match status" value="1"/>
</dbReference>
<proteinExistence type="inferred from homology"/>
<sequence>MATAADQWSTAKRPVRGSGGVVAAQHIRAAEAGAELLAQGGNAVDAAVAAALALGAVEPWMCGIGGSGFMVVWLAAEKRAVALDFQGVLPQALTPDDYPIDPGLPATSMGFPAVVNFANTQGARAVTIPGAVAGFDHALRRFGRKSLAETLQPAIRLAETGIPASWFCTLMIASEMAILAKDATAAAIYLPGGAPLQPGAPLKIPGLARTLRRLAETGAEGFYRGDLGRDLVRELQAQGNRMTLDDLAAYQVQEYAPMEARHRGATLYTPGEQSGGLRQRDFLAQVAASLPVPPKAPDAASWCVYAEALEVAWRAHRARNGTLAEVGSSTSSLSAADAEGNMVALTYTLLDHFGAGITLPETGLALNNGVSYFDPRPGLRTSMAGGKRINSSNMVPTVAVCDGQARFAIGASGGDLIMPCVSQIAALMLDFGLSLEAAFHSPRLDASHRGSLRADPRLGAAILDELARHYTLEVSGNVVMPKLYACPSGVARDGEGLIGINDPALPDGGAAGTDRD</sequence>
<gene>
    <name evidence="5" type="ORF">N5I32_06110</name>
</gene>
<protein>
    <submittedName>
        <fullName evidence="5">Gamma-glutamyltransferase family protein</fullName>
    </submittedName>
</protein>
<dbReference type="PRINTS" id="PR01210">
    <property type="entry name" value="GGTRANSPTASE"/>
</dbReference>
<dbReference type="PANTHER" id="PTHR43199:SF1">
    <property type="entry name" value="GLUTATHIONE HYDROLASE PROENZYME"/>
    <property type="match status" value="1"/>
</dbReference>